<dbReference type="Proteomes" id="UP001187415">
    <property type="component" value="Unassembled WGS sequence"/>
</dbReference>
<dbReference type="PROSITE" id="PS50157">
    <property type="entry name" value="ZINC_FINGER_C2H2_2"/>
    <property type="match status" value="1"/>
</dbReference>
<dbReference type="SMART" id="SM00355">
    <property type="entry name" value="ZnF_C2H2"/>
    <property type="match status" value="3"/>
</dbReference>
<dbReference type="PANTHER" id="PTHR17609">
    <property type="entry name" value="HMG DOMAIN-CONTAINING PROTEIN 3"/>
    <property type="match status" value="1"/>
</dbReference>
<reference evidence="4" key="1">
    <citation type="submission" date="2023-07" db="EMBL/GenBank/DDBJ databases">
        <title>Chromosome-level Genome Assembly of Striped Snakehead (Channa striata).</title>
        <authorList>
            <person name="Liu H."/>
        </authorList>
    </citation>
    <scope>NUCLEOTIDE SEQUENCE</scope>
    <source>
        <strain evidence="4">Gz</strain>
        <tissue evidence="4">Muscle</tissue>
    </source>
</reference>
<dbReference type="AlphaFoldDB" id="A0AA88SGU3"/>
<comment type="caution">
    <text evidence="4">The sequence shown here is derived from an EMBL/GenBank/DDBJ whole genome shotgun (WGS) entry which is preliminary data.</text>
</comment>
<dbReference type="GO" id="GO:0008270">
    <property type="term" value="F:zinc ion binding"/>
    <property type="evidence" value="ECO:0007669"/>
    <property type="project" value="UniProtKB-KW"/>
</dbReference>
<protein>
    <recommendedName>
        <fullName evidence="3">C2H2-type domain-containing protein</fullName>
    </recommendedName>
</protein>
<feature type="region of interest" description="Disordered" evidence="2">
    <location>
        <begin position="149"/>
        <end position="184"/>
    </location>
</feature>
<evidence type="ECO:0000313" key="4">
    <source>
        <dbReference type="EMBL" id="KAK2833182.1"/>
    </source>
</evidence>
<evidence type="ECO:0000313" key="5">
    <source>
        <dbReference type="Proteomes" id="UP001187415"/>
    </source>
</evidence>
<dbReference type="InterPro" id="IPR040648">
    <property type="entry name" value="HMGXB3_CxC4"/>
</dbReference>
<evidence type="ECO:0000256" key="1">
    <source>
        <dbReference type="PROSITE-ProRule" id="PRU00042"/>
    </source>
</evidence>
<feature type="domain" description="C2H2-type" evidence="3">
    <location>
        <begin position="75"/>
        <end position="104"/>
    </location>
</feature>
<name>A0AA88SGU3_CHASR</name>
<dbReference type="InterPro" id="IPR039598">
    <property type="entry name" value="HMGXB3"/>
</dbReference>
<dbReference type="EMBL" id="JAUPFM010000013">
    <property type="protein sequence ID" value="KAK2833182.1"/>
    <property type="molecule type" value="Genomic_DNA"/>
</dbReference>
<accession>A0AA88SGU3</accession>
<evidence type="ECO:0000256" key="2">
    <source>
        <dbReference type="SAM" id="MobiDB-lite"/>
    </source>
</evidence>
<organism evidence="4 5">
    <name type="scientific">Channa striata</name>
    <name type="common">Snakehead murrel</name>
    <name type="synonym">Ophicephalus striatus</name>
    <dbReference type="NCBI Taxonomy" id="64152"/>
    <lineage>
        <taxon>Eukaryota</taxon>
        <taxon>Metazoa</taxon>
        <taxon>Chordata</taxon>
        <taxon>Craniata</taxon>
        <taxon>Vertebrata</taxon>
        <taxon>Euteleostomi</taxon>
        <taxon>Actinopterygii</taxon>
        <taxon>Neopterygii</taxon>
        <taxon>Teleostei</taxon>
        <taxon>Neoteleostei</taxon>
        <taxon>Acanthomorphata</taxon>
        <taxon>Anabantaria</taxon>
        <taxon>Anabantiformes</taxon>
        <taxon>Channoidei</taxon>
        <taxon>Channidae</taxon>
        <taxon>Channa</taxon>
    </lineage>
</organism>
<evidence type="ECO:0000259" key="3">
    <source>
        <dbReference type="PROSITE" id="PS50157"/>
    </source>
</evidence>
<keyword evidence="1" id="KW-0862">Zinc</keyword>
<keyword evidence="1" id="KW-0863">Zinc-finger</keyword>
<proteinExistence type="predicted"/>
<sequence length="1096" mass="123104">MVRSHPSIVQAGGQFEIQSSNASQTLFHCLLCPKFKLTTSRRIQRHMDGHINTALQIDGNLICRCNQPCRPTGHYHCPYCGKTILRKEHMETHVHGCSFKSSQPDTLALPSFPLSQLDIPSCHDALRLPSSPTTSLVLPSTPLTLAVPSSPPGMQALLDSHPATSTIPNSPPPSPPSTLASPQTLAVGSSIPLTSEVPFSPLTTSGVPTSPPLTFLEAASPPTASSVPLSSLVQLAVPFLEPHLTPLDLQEEPMECNASVVDKDHCYTLPLPISHHSPIASPVSSDILSASQPEASTTDACSLDASFKAGAAPGNITELPSYGVRRLKLVQCPHCSLRLYKKNLGAHVQRKHGGPKDITAASHLKNVCVDETQGIFAVQKVSHGFSVPIHVQRKTWGNHHQIKCGLEECHKYHLLTQQNGLIYSLCEHIRSVDYCSKIAHEEFLKTDFLEELVSMHIVEESMMANCKMRQKAAEKDHVPFSVLADLGGSTHQLCLSVYEPKIRRFSCFGRVIVTYNLKKQSWHCPCTNPRNSCPHKSIGKWHVFQTRRDLLHSQAQKISHSYIKDPTPELERGVRYTYTEKKIPAALPRDTTAPRALTDYPVCLIPTEETCQLCRGHPRLEEGFLVTDKAVIVGMSGVKHNISTFNKGCPDCNMHYRYQEWGDGLHNFNDHVILTLELCLYLRHGLQSHVSVSRMINSLEGFRGQKFPVVSIIFQAYCHFEALTNTEYSYSCVKCGFFPPVVIMDVYRNRISKLEVSELKTPTENFEGQHSVEDFWDSVHLEMISQGFFPKYSANPFQVHPCYERWAPWIGKETRKSESVLNTEFKKVQTSERELSSVSTDQLCDELLKQNDKTLQSLCKRCHIETSGSRADLIFRLREKLTDQQTYDTVYEAIWANSRRWSVVACPHGVVYSLKFNLQTEGARDFADLLLSWKHFPNICLYHSAHILATHTNSRAPDNPPFYPHEGKPAAPTQENLTKAVCGKLKVPLLWLRERREHSEKNGHPVTGSNHHYALYDKLNERNTNDPHAELRMVNLVPELQDVAKSKAVKHLLGDMRKNNYFLNSLAPSTHVFLVRNLIEHRNALRNTQLLETHLK</sequence>
<dbReference type="Pfam" id="PF18717">
    <property type="entry name" value="CxC4"/>
    <property type="match status" value="1"/>
</dbReference>
<dbReference type="InterPro" id="IPR013087">
    <property type="entry name" value="Znf_C2H2_type"/>
</dbReference>
<dbReference type="PANTHER" id="PTHR17609:SF3">
    <property type="entry name" value="SAP DOMAIN-CONTAINING PROTEIN"/>
    <property type="match status" value="1"/>
</dbReference>
<gene>
    <name evidence="4" type="ORF">Q5P01_017071</name>
</gene>
<keyword evidence="5" id="KW-1185">Reference proteome</keyword>
<keyword evidence="1" id="KW-0479">Metal-binding</keyword>